<comment type="caution">
    <text evidence="3">The sequence shown here is derived from an EMBL/GenBank/DDBJ whole genome shotgun (WGS) entry which is preliminary data.</text>
</comment>
<dbReference type="Gene3D" id="3.40.1190.20">
    <property type="match status" value="1"/>
</dbReference>
<evidence type="ECO:0000313" key="3">
    <source>
        <dbReference type="EMBL" id="NKY26554.1"/>
    </source>
</evidence>
<dbReference type="GO" id="GO:0033785">
    <property type="term" value="F:heptose 7-phosphate kinase activity"/>
    <property type="evidence" value="ECO:0007669"/>
    <property type="project" value="TreeGrafter"/>
</dbReference>
<proteinExistence type="predicted"/>
<evidence type="ECO:0000256" key="1">
    <source>
        <dbReference type="SAM" id="MobiDB-lite"/>
    </source>
</evidence>
<reference evidence="3 4" key="1">
    <citation type="submission" date="2020-04" db="EMBL/GenBank/DDBJ databases">
        <title>MicrobeNet Type strains.</title>
        <authorList>
            <person name="Nicholson A.C."/>
        </authorList>
    </citation>
    <scope>NUCLEOTIDE SEQUENCE [LARGE SCALE GENOMIC DNA]</scope>
    <source>
        <strain evidence="3 4">DSM 44956</strain>
    </source>
</reference>
<feature type="domain" description="Carbohydrate kinase PfkB" evidence="2">
    <location>
        <begin position="163"/>
        <end position="312"/>
    </location>
</feature>
<dbReference type="Proteomes" id="UP000540698">
    <property type="component" value="Unassembled WGS sequence"/>
</dbReference>
<evidence type="ECO:0000313" key="4">
    <source>
        <dbReference type="Proteomes" id="UP000540698"/>
    </source>
</evidence>
<dbReference type="AlphaFoldDB" id="A0A7X6L2N2"/>
<dbReference type="PANTHER" id="PTHR46969">
    <property type="entry name" value="BIFUNCTIONAL PROTEIN HLDE"/>
    <property type="match status" value="1"/>
</dbReference>
<evidence type="ECO:0000259" key="2">
    <source>
        <dbReference type="Pfam" id="PF00294"/>
    </source>
</evidence>
<dbReference type="GO" id="GO:0033786">
    <property type="term" value="F:heptose-1-phosphate adenylyltransferase activity"/>
    <property type="evidence" value="ECO:0007669"/>
    <property type="project" value="TreeGrafter"/>
</dbReference>
<dbReference type="EMBL" id="JAAXOS010000004">
    <property type="protein sequence ID" value="NKY26554.1"/>
    <property type="molecule type" value="Genomic_DNA"/>
</dbReference>
<accession>A0A7X6L2N2</accession>
<dbReference type="SUPFAM" id="SSF53613">
    <property type="entry name" value="Ribokinase-like"/>
    <property type="match status" value="1"/>
</dbReference>
<dbReference type="PANTHER" id="PTHR46969:SF1">
    <property type="entry name" value="BIFUNCTIONAL PROTEIN HLDE"/>
    <property type="match status" value="1"/>
</dbReference>
<gene>
    <name evidence="3" type="ORF">HGB38_10020</name>
</gene>
<dbReference type="InterPro" id="IPR029056">
    <property type="entry name" value="Ribokinase-like"/>
</dbReference>
<dbReference type="GO" id="GO:0005829">
    <property type="term" value="C:cytosol"/>
    <property type="evidence" value="ECO:0007669"/>
    <property type="project" value="TreeGrafter"/>
</dbReference>
<keyword evidence="4" id="KW-1185">Reference proteome</keyword>
<protein>
    <recommendedName>
        <fullName evidence="2">Carbohydrate kinase PfkB domain-containing protein</fullName>
    </recommendedName>
</protein>
<dbReference type="RefSeq" id="WP_062976297.1">
    <property type="nucleotide sequence ID" value="NZ_JAAXOS010000004.1"/>
</dbReference>
<dbReference type="Pfam" id="PF00294">
    <property type="entry name" value="PfkB"/>
    <property type="match status" value="1"/>
</dbReference>
<dbReference type="InterPro" id="IPR011611">
    <property type="entry name" value="PfkB_dom"/>
</dbReference>
<name>A0A7X6L2N2_9NOCA</name>
<feature type="region of interest" description="Disordered" evidence="1">
    <location>
        <begin position="314"/>
        <end position="333"/>
    </location>
</feature>
<sequence length="333" mass="33868">MAAADPLVVIGDALLDIDVDGRADRCSPNSAAPVVDVAHRTFRPGGAGLAARLAATGEREVVLIAGFASDEAAARLRGLLDGHVRVIALPLRGSTVCKQRVRAIGPWAAPNGHARTKEPRRPVLITRIDSGTGRLGTDLLPEAAHAALAAAHAVVVSDYGRGTATHPQIRALLRAHAAHVPVVWDPHPRGSVPIPGAALVTPSRAEALALLSGRLDDGPDLWKLTKGWAVQAIAVTLGSEGALMCLRASGKRLRIPLPVAAKAPDGSDACGAGDSFAIAAAAHLGEGSGPESAVRRAVLAAAEFVGSGAAAAFSESEPATVSEVPAPWSDPGT</sequence>
<organism evidence="3 4">
    <name type="scientific">Nocardia gamkensis</name>
    <dbReference type="NCBI Taxonomy" id="352869"/>
    <lineage>
        <taxon>Bacteria</taxon>
        <taxon>Bacillati</taxon>
        <taxon>Actinomycetota</taxon>
        <taxon>Actinomycetes</taxon>
        <taxon>Mycobacteriales</taxon>
        <taxon>Nocardiaceae</taxon>
        <taxon>Nocardia</taxon>
    </lineage>
</organism>